<organism evidence="3 4">
    <name type="scientific">Aspergillus tanneri</name>
    <dbReference type="NCBI Taxonomy" id="1220188"/>
    <lineage>
        <taxon>Eukaryota</taxon>
        <taxon>Fungi</taxon>
        <taxon>Dikarya</taxon>
        <taxon>Ascomycota</taxon>
        <taxon>Pezizomycotina</taxon>
        <taxon>Eurotiomycetes</taxon>
        <taxon>Eurotiomycetidae</taxon>
        <taxon>Eurotiales</taxon>
        <taxon>Aspergillaceae</taxon>
        <taxon>Aspergillus</taxon>
        <taxon>Aspergillus subgen. Circumdati</taxon>
    </lineage>
</organism>
<dbReference type="OrthoDB" id="4227165at2759"/>
<sequence>MSDPPKRIVLEKSRTVRRRYQRSNKRLQFTASQIARIEREEERERRAEKLREREKKRIANKKKKAEKEATAREERRRLGLPEQDAPPVPASQPLLSRFLKKTTDSAPANQESSCEYTELDSPGASATEEDKDRISDLDNDASDGTIVPDLENILVEGKGFIEYASVGNDQGRVKDDDEFSDCSIFYDEDVIKEAETIVTALDAKVQPEAEKQLDRTTMIGLSRGDSFRDDTADLLEQFAHEFDMDEEFERN</sequence>
<feature type="compositionally biased region" description="Basic and acidic residues" evidence="1">
    <location>
        <begin position="36"/>
        <end position="57"/>
    </location>
</feature>
<name>A0A4S3J837_9EURO</name>
<dbReference type="GeneID" id="54328681"/>
<dbReference type="EMBL" id="QUQM01000004">
    <property type="protein sequence ID" value="KAA8647289.1"/>
    <property type="molecule type" value="Genomic_DNA"/>
</dbReference>
<evidence type="ECO:0000256" key="1">
    <source>
        <dbReference type="SAM" id="MobiDB-lite"/>
    </source>
</evidence>
<dbReference type="Proteomes" id="UP000308092">
    <property type="component" value="Unassembled WGS sequence"/>
</dbReference>
<dbReference type="RefSeq" id="XP_033426650.1">
    <property type="nucleotide sequence ID" value="XM_033570618.1"/>
</dbReference>
<evidence type="ECO:0000313" key="5">
    <source>
        <dbReference type="Proteomes" id="UP000324241"/>
    </source>
</evidence>
<protein>
    <submittedName>
        <fullName evidence="3">Uncharacterized protein</fullName>
    </submittedName>
</protein>
<dbReference type="AlphaFoldDB" id="A0A4S3J837"/>
<comment type="caution">
    <text evidence="3">The sequence shown here is derived from an EMBL/GenBank/DDBJ whole genome shotgun (WGS) entry which is preliminary data.</text>
</comment>
<feature type="region of interest" description="Disordered" evidence="1">
    <location>
        <begin position="32"/>
        <end position="145"/>
    </location>
</feature>
<dbReference type="EMBL" id="SOSA01000448">
    <property type="protein sequence ID" value="THC91100.1"/>
    <property type="molecule type" value="Genomic_DNA"/>
</dbReference>
<evidence type="ECO:0000313" key="4">
    <source>
        <dbReference type="Proteomes" id="UP000308092"/>
    </source>
</evidence>
<reference evidence="2 5" key="2">
    <citation type="submission" date="2019-08" db="EMBL/GenBank/DDBJ databases">
        <title>The genome sequence of a newly discovered highly antifungal drug resistant Aspergillus species, Aspergillus tanneri NIH 1004.</title>
        <authorList>
            <person name="Mounaud S."/>
            <person name="Singh I."/>
            <person name="Joardar V."/>
            <person name="Pakala S."/>
            <person name="Pakala S."/>
            <person name="Venepally P."/>
            <person name="Chung J.K."/>
            <person name="Losada L."/>
            <person name="Nierman W.C."/>
        </authorList>
    </citation>
    <scope>NUCLEOTIDE SEQUENCE [LARGE SCALE GENOMIC DNA]</scope>
    <source>
        <strain evidence="2 5">NIH1004</strain>
    </source>
</reference>
<proteinExistence type="predicted"/>
<gene>
    <name evidence="2" type="ORF">ATNIH1004_005979</name>
    <name evidence="3" type="ORF">EYZ11_009444</name>
</gene>
<reference evidence="3 4" key="1">
    <citation type="submission" date="2019-03" db="EMBL/GenBank/DDBJ databases">
        <title>The genome sequence of a newly discovered highly antifungal drug resistant Aspergillus species, Aspergillus tanneri NIH 1004.</title>
        <authorList>
            <person name="Mounaud S."/>
            <person name="Singh I."/>
            <person name="Joardar V."/>
            <person name="Pakala S."/>
            <person name="Pakala S."/>
            <person name="Venepally P."/>
            <person name="Hoover J."/>
            <person name="Nierman W."/>
            <person name="Chung J."/>
            <person name="Losada L."/>
        </authorList>
    </citation>
    <scope>NUCLEOTIDE SEQUENCE [LARGE SCALE GENOMIC DNA]</scope>
    <source>
        <strain evidence="3 4">NIH1004</strain>
    </source>
</reference>
<accession>A0A4S3J837</accession>
<dbReference type="Proteomes" id="UP000324241">
    <property type="component" value="Unassembled WGS sequence"/>
</dbReference>
<feature type="compositionally biased region" description="Basic and acidic residues" evidence="1">
    <location>
        <begin position="65"/>
        <end position="79"/>
    </location>
</feature>
<evidence type="ECO:0000313" key="3">
    <source>
        <dbReference type="EMBL" id="THC91100.1"/>
    </source>
</evidence>
<keyword evidence="4" id="KW-1185">Reference proteome</keyword>
<feature type="compositionally biased region" description="Polar residues" evidence="1">
    <location>
        <begin position="104"/>
        <end position="115"/>
    </location>
</feature>
<dbReference type="VEuPathDB" id="FungiDB:EYZ11_009444"/>
<evidence type="ECO:0000313" key="2">
    <source>
        <dbReference type="EMBL" id="KAA8647289.1"/>
    </source>
</evidence>